<dbReference type="EMBL" id="LVKB01000014">
    <property type="protein sequence ID" value="ORD97679.1"/>
    <property type="molecule type" value="Genomic_DNA"/>
</dbReference>
<protein>
    <submittedName>
        <fullName evidence="3">Uncharacterized protein</fullName>
    </submittedName>
</protein>
<comment type="caution">
    <text evidence="3">The sequence shown here is derived from an EMBL/GenBank/DDBJ whole genome shotgun (WGS) entry which is preliminary data.</text>
</comment>
<evidence type="ECO:0000313" key="3">
    <source>
        <dbReference type="EMBL" id="ORD98682.1"/>
    </source>
</evidence>
<dbReference type="VEuPathDB" id="MicrosporidiaDB:HERIO_464"/>
<name>A0A1X0QFZ1_9MICR</name>
<organism evidence="3 5">
    <name type="scientific">Hepatospora eriocheir</name>
    <dbReference type="NCBI Taxonomy" id="1081669"/>
    <lineage>
        <taxon>Eukaryota</taxon>
        <taxon>Fungi</taxon>
        <taxon>Fungi incertae sedis</taxon>
        <taxon>Microsporidia</taxon>
        <taxon>Hepatosporidae</taxon>
        <taxon>Hepatospora</taxon>
    </lineage>
</organism>
<evidence type="ECO:0000256" key="1">
    <source>
        <dbReference type="SAM" id="MobiDB-lite"/>
    </source>
</evidence>
<feature type="region of interest" description="Disordered" evidence="1">
    <location>
        <begin position="1"/>
        <end position="28"/>
    </location>
</feature>
<evidence type="ECO:0000313" key="5">
    <source>
        <dbReference type="Proteomes" id="UP000192501"/>
    </source>
</evidence>
<accession>A0A1X0QFZ1</accession>
<dbReference type="VEuPathDB" id="MicrosporidiaDB:A0H76_2073"/>
<dbReference type="AlphaFoldDB" id="A0A1X0QFZ1"/>
<evidence type="ECO:0000313" key="4">
    <source>
        <dbReference type="Proteomes" id="UP000192356"/>
    </source>
</evidence>
<proteinExistence type="predicted"/>
<gene>
    <name evidence="3" type="ORF">A0H76_2073</name>
    <name evidence="2" type="ORF">HERIO_464</name>
</gene>
<reference evidence="4 5" key="1">
    <citation type="journal article" date="2017" name="Environ. Microbiol.">
        <title>Decay of the glycolytic pathway and adaptation to intranuclear parasitism within Enterocytozoonidae microsporidia.</title>
        <authorList>
            <person name="Wiredu Boakye D."/>
            <person name="Jaroenlak P."/>
            <person name="Prachumwat A."/>
            <person name="Williams T.A."/>
            <person name="Bateman K.S."/>
            <person name="Itsathitphaisarn O."/>
            <person name="Sritunyalucksana K."/>
            <person name="Paszkiewicz K.H."/>
            <person name="Moore K.A."/>
            <person name="Stentiford G.D."/>
            <person name="Williams B.A."/>
        </authorList>
    </citation>
    <scope>NUCLEOTIDE SEQUENCE [LARGE SCALE GENOMIC DNA]</scope>
    <source>
        <strain evidence="5">canceri</strain>
        <strain evidence="3">Canceri</strain>
        <strain evidence="2 4">GB1</strain>
    </source>
</reference>
<dbReference type="EMBL" id="LTAI01000507">
    <property type="protein sequence ID" value="ORD98682.1"/>
    <property type="molecule type" value="Genomic_DNA"/>
</dbReference>
<dbReference type="Proteomes" id="UP000192356">
    <property type="component" value="Unassembled WGS sequence"/>
</dbReference>
<evidence type="ECO:0000313" key="2">
    <source>
        <dbReference type="EMBL" id="ORD97679.1"/>
    </source>
</evidence>
<sequence>MIYDEENKENIAPSDYRTISKPRNPTTKKYLSNLSKINRSQGDGTLKERKSNEVKEINLSSFTDDFVERKNKFGL</sequence>
<keyword evidence="4" id="KW-1185">Reference proteome</keyword>
<dbReference type="Proteomes" id="UP000192501">
    <property type="component" value="Unassembled WGS sequence"/>
</dbReference>